<dbReference type="OrthoDB" id="10263753at2759"/>
<dbReference type="InterPro" id="IPR013785">
    <property type="entry name" value="Aldolase_TIM"/>
</dbReference>
<dbReference type="InterPro" id="IPR018089">
    <property type="entry name" value="OMPdecase_AS"/>
</dbReference>
<dbReference type="Proteomes" id="UP000275078">
    <property type="component" value="Unassembled WGS sequence"/>
</dbReference>
<dbReference type="PANTHER" id="PTHR19278">
    <property type="entry name" value="OROTATE PHOSPHORIBOSYLTRANSFERASE"/>
    <property type="match status" value="1"/>
</dbReference>
<evidence type="ECO:0000256" key="9">
    <source>
        <dbReference type="PIRSR" id="PIRSR614732-2"/>
    </source>
</evidence>
<comment type="catalytic activity">
    <reaction evidence="10">
        <text>orotidine 5'-phosphate + H(+) = UMP + CO2</text>
        <dbReference type="Rhea" id="RHEA:11596"/>
        <dbReference type="ChEBI" id="CHEBI:15378"/>
        <dbReference type="ChEBI" id="CHEBI:16526"/>
        <dbReference type="ChEBI" id="CHEBI:57538"/>
        <dbReference type="ChEBI" id="CHEBI:57865"/>
        <dbReference type="EC" id="4.1.1.23"/>
    </reaction>
</comment>
<dbReference type="GO" id="GO:0004590">
    <property type="term" value="F:orotidine-5'-phosphate decarboxylase activity"/>
    <property type="evidence" value="ECO:0007669"/>
    <property type="project" value="UniProtKB-EC"/>
</dbReference>
<evidence type="ECO:0000256" key="10">
    <source>
        <dbReference type="RuleBase" id="RU000512"/>
    </source>
</evidence>
<feature type="active site" description="For OMPdecase activity" evidence="8">
    <location>
        <position position="95"/>
    </location>
</feature>
<keyword evidence="7 10" id="KW-0456">Lyase</keyword>
<dbReference type="PANTHER" id="PTHR19278:SF9">
    <property type="entry name" value="URIDINE 5'-MONOPHOSPHATE SYNTHASE"/>
    <property type="match status" value="1"/>
</dbReference>
<feature type="binding site" evidence="9">
    <location>
        <position position="60"/>
    </location>
    <ligand>
        <name>substrate</name>
    </ligand>
</feature>
<evidence type="ECO:0000256" key="8">
    <source>
        <dbReference type="PIRSR" id="PIRSR614732-1"/>
    </source>
</evidence>
<dbReference type="NCBIfam" id="TIGR01740">
    <property type="entry name" value="pyrF"/>
    <property type="match status" value="1"/>
</dbReference>
<dbReference type="STRING" id="1160509.A0A3N4HNU5"/>
<dbReference type="SMART" id="SM00934">
    <property type="entry name" value="OMPdecase"/>
    <property type="match status" value="1"/>
</dbReference>
<dbReference type="InterPro" id="IPR011060">
    <property type="entry name" value="RibuloseP-bd_barrel"/>
</dbReference>
<dbReference type="GO" id="GO:0004588">
    <property type="term" value="F:orotate phosphoribosyltransferase activity"/>
    <property type="evidence" value="ECO:0007669"/>
    <property type="project" value="TreeGrafter"/>
</dbReference>
<evidence type="ECO:0000256" key="4">
    <source>
        <dbReference type="ARBA" id="ARBA00021923"/>
    </source>
</evidence>
<evidence type="ECO:0000256" key="3">
    <source>
        <dbReference type="ARBA" id="ARBA00012321"/>
    </source>
</evidence>
<evidence type="ECO:0000313" key="13">
    <source>
        <dbReference type="Proteomes" id="UP000275078"/>
    </source>
</evidence>
<feature type="domain" description="Orotidine 5'-phosphate decarboxylase" evidence="11">
    <location>
        <begin position="32"/>
        <end position="259"/>
    </location>
</feature>
<feature type="active site" description="For OMPdecase activity" evidence="8">
    <location>
        <position position="97"/>
    </location>
</feature>
<organism evidence="12 13">
    <name type="scientific">Ascobolus immersus RN42</name>
    <dbReference type="NCBI Taxonomy" id="1160509"/>
    <lineage>
        <taxon>Eukaryota</taxon>
        <taxon>Fungi</taxon>
        <taxon>Dikarya</taxon>
        <taxon>Ascomycota</taxon>
        <taxon>Pezizomycotina</taxon>
        <taxon>Pezizomycetes</taxon>
        <taxon>Pezizales</taxon>
        <taxon>Ascobolaceae</taxon>
        <taxon>Ascobolus</taxon>
    </lineage>
</organism>
<keyword evidence="5 10" id="KW-0210">Decarboxylase</keyword>
<feature type="binding site" evidence="9">
    <location>
        <position position="244"/>
    </location>
    <ligand>
        <name>substrate</name>
    </ligand>
</feature>
<dbReference type="Pfam" id="PF00215">
    <property type="entry name" value="OMPdecase"/>
    <property type="match status" value="1"/>
</dbReference>
<evidence type="ECO:0000313" key="12">
    <source>
        <dbReference type="EMBL" id="RPA75512.1"/>
    </source>
</evidence>
<evidence type="ECO:0000256" key="5">
    <source>
        <dbReference type="ARBA" id="ARBA00022793"/>
    </source>
</evidence>
<sequence>MSAQTRSYASRAEKANPILKKLFGLMEEKKTNLCVSVDYTDPSKILDIIDKVGPKVCMVKTHIDIISFSSVDAIRSFTASLTALSQKHNFLIFEDRKFADIGSTVQHQYRGGVYNIVEWAHITNAHSFPGPGIVTGLGEVMLKEAKEPRGLLLLAEMSSAGNLSTEGAYRAKTLQMARDHKDIVCGFIAMGNQIVTESGDDSDDFIFMTPGVNLADKGDAHGQQYQSPEFVIGEKKSDIIIVGRGIIKAEDPVAVAEKYRAAGWEAYEKRTVA</sequence>
<dbReference type="EMBL" id="ML119762">
    <property type="protein sequence ID" value="RPA75512.1"/>
    <property type="molecule type" value="Genomic_DNA"/>
</dbReference>
<dbReference type="EC" id="4.1.1.23" evidence="3 10"/>
<feature type="binding site" evidence="9">
    <location>
        <position position="38"/>
    </location>
    <ligand>
        <name>substrate</name>
    </ligand>
</feature>
<proteinExistence type="inferred from homology"/>
<dbReference type="SUPFAM" id="SSF51366">
    <property type="entry name" value="Ribulose-phoshate binding barrel"/>
    <property type="match status" value="1"/>
</dbReference>
<dbReference type="InterPro" id="IPR014732">
    <property type="entry name" value="OMPdecase"/>
</dbReference>
<dbReference type="GO" id="GO:0006207">
    <property type="term" value="P:'de novo' pyrimidine nucleobase biosynthetic process"/>
    <property type="evidence" value="ECO:0007669"/>
    <property type="project" value="InterPro"/>
</dbReference>
<dbReference type="InterPro" id="IPR001754">
    <property type="entry name" value="OMPdeCOase_dom"/>
</dbReference>
<dbReference type="Gene3D" id="3.20.20.70">
    <property type="entry name" value="Aldolase class I"/>
    <property type="match status" value="1"/>
</dbReference>
<feature type="binding site" evidence="9">
    <location>
        <position position="243"/>
    </location>
    <ligand>
        <name>substrate</name>
    </ligand>
</feature>
<keyword evidence="13" id="KW-1185">Reference proteome</keyword>
<dbReference type="CDD" id="cd04725">
    <property type="entry name" value="OMP_decarboxylase_like"/>
    <property type="match status" value="1"/>
</dbReference>
<name>A0A3N4HNU5_ASCIM</name>
<protein>
    <recommendedName>
        <fullName evidence="4 10">Orotidine 5'-phosphate decarboxylase</fullName>
        <ecNumber evidence="3 10">4.1.1.23</ecNumber>
    </recommendedName>
</protein>
<dbReference type="GO" id="GO:0044205">
    <property type="term" value="P:'de novo' UMP biosynthetic process"/>
    <property type="evidence" value="ECO:0007669"/>
    <property type="project" value="UniProtKB-UniPathway"/>
</dbReference>
<evidence type="ECO:0000256" key="6">
    <source>
        <dbReference type="ARBA" id="ARBA00022975"/>
    </source>
</evidence>
<evidence type="ECO:0000256" key="7">
    <source>
        <dbReference type="ARBA" id="ARBA00023239"/>
    </source>
</evidence>
<feature type="binding site" evidence="9">
    <location>
        <position position="223"/>
    </location>
    <ligand>
        <name>substrate</name>
    </ligand>
</feature>
<dbReference type="FunFam" id="3.20.20.70:FF:000114">
    <property type="entry name" value="Decarboxylase,orotidine phosphate"/>
    <property type="match status" value="1"/>
</dbReference>
<accession>A0A3N4HNU5</accession>
<gene>
    <name evidence="12" type="ORF">BJ508DRAFT_418084</name>
</gene>
<comment type="similarity">
    <text evidence="2 10">Belongs to the OMP decarboxylase family.</text>
</comment>
<reference evidence="12 13" key="1">
    <citation type="journal article" date="2018" name="Nat. Ecol. Evol.">
        <title>Pezizomycetes genomes reveal the molecular basis of ectomycorrhizal truffle lifestyle.</title>
        <authorList>
            <person name="Murat C."/>
            <person name="Payen T."/>
            <person name="Noel B."/>
            <person name="Kuo A."/>
            <person name="Morin E."/>
            <person name="Chen J."/>
            <person name="Kohler A."/>
            <person name="Krizsan K."/>
            <person name="Balestrini R."/>
            <person name="Da Silva C."/>
            <person name="Montanini B."/>
            <person name="Hainaut M."/>
            <person name="Levati E."/>
            <person name="Barry K.W."/>
            <person name="Belfiori B."/>
            <person name="Cichocki N."/>
            <person name="Clum A."/>
            <person name="Dockter R.B."/>
            <person name="Fauchery L."/>
            <person name="Guy J."/>
            <person name="Iotti M."/>
            <person name="Le Tacon F."/>
            <person name="Lindquist E.A."/>
            <person name="Lipzen A."/>
            <person name="Malagnac F."/>
            <person name="Mello A."/>
            <person name="Molinier V."/>
            <person name="Miyauchi S."/>
            <person name="Poulain J."/>
            <person name="Riccioni C."/>
            <person name="Rubini A."/>
            <person name="Sitrit Y."/>
            <person name="Splivallo R."/>
            <person name="Traeger S."/>
            <person name="Wang M."/>
            <person name="Zifcakova L."/>
            <person name="Wipf D."/>
            <person name="Zambonelli A."/>
            <person name="Paolocci F."/>
            <person name="Nowrousian M."/>
            <person name="Ottonello S."/>
            <person name="Baldrian P."/>
            <person name="Spatafora J.W."/>
            <person name="Henrissat B."/>
            <person name="Nagy L.G."/>
            <person name="Aury J.M."/>
            <person name="Wincker P."/>
            <person name="Grigoriev I.V."/>
            <person name="Bonfante P."/>
            <person name="Martin F.M."/>
        </authorList>
    </citation>
    <scope>NUCLEOTIDE SEQUENCE [LARGE SCALE GENOMIC DNA]</scope>
    <source>
        <strain evidence="12 13">RN42</strain>
    </source>
</reference>
<feature type="binding site" evidence="9">
    <location>
        <position position="158"/>
    </location>
    <ligand>
        <name>substrate</name>
    </ligand>
</feature>
<keyword evidence="6 10" id="KW-0665">Pyrimidine biosynthesis</keyword>
<evidence type="ECO:0000259" key="11">
    <source>
        <dbReference type="SMART" id="SM00934"/>
    </source>
</evidence>
<dbReference type="AlphaFoldDB" id="A0A3N4HNU5"/>
<dbReference type="PROSITE" id="PS00156">
    <property type="entry name" value="OMPDECASE"/>
    <property type="match status" value="1"/>
</dbReference>
<feature type="active site" description="For OMPdecase activity" evidence="8">
    <location>
        <position position="100"/>
    </location>
</feature>
<dbReference type="UniPathway" id="UPA00070">
    <property type="reaction ID" value="UER00120"/>
</dbReference>
<evidence type="ECO:0000256" key="1">
    <source>
        <dbReference type="ARBA" id="ARBA00004861"/>
    </source>
</evidence>
<comment type="pathway">
    <text evidence="1 10">Pyrimidine metabolism; UMP biosynthesis via de novo pathway; UMP from orotate: step 2/2.</text>
</comment>
<evidence type="ECO:0000256" key="2">
    <source>
        <dbReference type="ARBA" id="ARBA00011018"/>
    </source>
</evidence>